<dbReference type="Proteomes" id="UP001417504">
    <property type="component" value="Unassembled WGS sequence"/>
</dbReference>
<gene>
    <name evidence="1" type="ORF">Sjap_011781</name>
</gene>
<keyword evidence="2" id="KW-1185">Reference proteome</keyword>
<proteinExistence type="predicted"/>
<name>A0AAP0JC22_9MAGN</name>
<dbReference type="AlphaFoldDB" id="A0AAP0JC22"/>
<evidence type="ECO:0000313" key="1">
    <source>
        <dbReference type="EMBL" id="KAK9131294.1"/>
    </source>
</evidence>
<reference evidence="1 2" key="1">
    <citation type="submission" date="2024-01" db="EMBL/GenBank/DDBJ databases">
        <title>Genome assemblies of Stephania.</title>
        <authorList>
            <person name="Yang L."/>
        </authorList>
    </citation>
    <scope>NUCLEOTIDE SEQUENCE [LARGE SCALE GENOMIC DNA]</scope>
    <source>
        <strain evidence="1">QJT</strain>
        <tissue evidence="1">Leaf</tissue>
    </source>
</reference>
<comment type="caution">
    <text evidence="1">The sequence shown here is derived from an EMBL/GenBank/DDBJ whole genome shotgun (WGS) entry which is preliminary data.</text>
</comment>
<sequence>MAQNSRVAPCNRYFFNPLEIPAVHAYRRSTITKNPNRSESIPLKHHVISPLLVSFTSILAKRWAWPGLVHNLREGPVLQPFFIILFAHFQPPPYHENMHLPSLQVHSQDAVFGLAAVSKEGCDTAWKWLKACTDRIECPQDEFSSNSVYECFKRFASRIQLD</sequence>
<dbReference type="EMBL" id="JBBNAE010000004">
    <property type="protein sequence ID" value="KAK9131294.1"/>
    <property type="molecule type" value="Genomic_DNA"/>
</dbReference>
<organism evidence="1 2">
    <name type="scientific">Stephania japonica</name>
    <dbReference type="NCBI Taxonomy" id="461633"/>
    <lineage>
        <taxon>Eukaryota</taxon>
        <taxon>Viridiplantae</taxon>
        <taxon>Streptophyta</taxon>
        <taxon>Embryophyta</taxon>
        <taxon>Tracheophyta</taxon>
        <taxon>Spermatophyta</taxon>
        <taxon>Magnoliopsida</taxon>
        <taxon>Ranunculales</taxon>
        <taxon>Menispermaceae</taxon>
        <taxon>Menispermoideae</taxon>
        <taxon>Cissampelideae</taxon>
        <taxon>Stephania</taxon>
    </lineage>
</organism>
<evidence type="ECO:0000313" key="2">
    <source>
        <dbReference type="Proteomes" id="UP001417504"/>
    </source>
</evidence>
<accession>A0AAP0JC22</accession>
<protein>
    <submittedName>
        <fullName evidence="1">Uncharacterized protein</fullName>
    </submittedName>
</protein>